<proteinExistence type="predicted"/>
<protein>
    <submittedName>
        <fullName evidence="1">Uncharacterized protein</fullName>
    </submittedName>
</protein>
<name>A0A841HYY5_9DEIO</name>
<organism evidence="1 2">
    <name type="scientific">Deinobacterium chartae</name>
    <dbReference type="NCBI Taxonomy" id="521158"/>
    <lineage>
        <taxon>Bacteria</taxon>
        <taxon>Thermotogati</taxon>
        <taxon>Deinococcota</taxon>
        <taxon>Deinococci</taxon>
        <taxon>Deinococcales</taxon>
        <taxon>Deinococcaceae</taxon>
        <taxon>Deinobacterium</taxon>
    </lineage>
</organism>
<sequence length="81" mass="9207">MTFRDTDFTLLRDRHGQLLENQEPATPDPETVSRIPDRLFAVHQSGDLLCLIGVEDLDSYRAVGFTIKDVRTGEVVWPAQH</sequence>
<keyword evidence="2" id="KW-1185">Reference proteome</keyword>
<accession>A0A841HYY5</accession>
<reference evidence="1 2" key="1">
    <citation type="submission" date="2020-08" db="EMBL/GenBank/DDBJ databases">
        <title>Genomic Encyclopedia of Type Strains, Phase IV (KMG-IV): sequencing the most valuable type-strain genomes for metagenomic binning, comparative biology and taxonomic classification.</title>
        <authorList>
            <person name="Goeker M."/>
        </authorList>
    </citation>
    <scope>NUCLEOTIDE SEQUENCE [LARGE SCALE GENOMIC DNA]</scope>
    <source>
        <strain evidence="1 2">DSM 21458</strain>
    </source>
</reference>
<gene>
    <name evidence="1" type="ORF">HNR42_001307</name>
</gene>
<evidence type="ECO:0000313" key="2">
    <source>
        <dbReference type="Proteomes" id="UP000569951"/>
    </source>
</evidence>
<dbReference type="EMBL" id="JACHHG010000004">
    <property type="protein sequence ID" value="MBB6097884.1"/>
    <property type="molecule type" value="Genomic_DNA"/>
</dbReference>
<dbReference type="Proteomes" id="UP000569951">
    <property type="component" value="Unassembled WGS sequence"/>
</dbReference>
<dbReference type="AlphaFoldDB" id="A0A841HYY5"/>
<dbReference type="RefSeq" id="WP_183985760.1">
    <property type="nucleotide sequence ID" value="NZ_JACHHG010000004.1"/>
</dbReference>
<evidence type="ECO:0000313" key="1">
    <source>
        <dbReference type="EMBL" id="MBB6097884.1"/>
    </source>
</evidence>
<comment type="caution">
    <text evidence="1">The sequence shown here is derived from an EMBL/GenBank/DDBJ whole genome shotgun (WGS) entry which is preliminary data.</text>
</comment>